<reference evidence="4 5" key="1">
    <citation type="submission" date="2009-06" db="EMBL/GenBank/DDBJ databases">
        <title>Complete sequence of Thermotogales bacterium TBF 19.5.1.</title>
        <authorList>
            <consortium name="US DOE Joint Genome Institute"/>
            <person name="Lucas S."/>
            <person name="Copeland A."/>
            <person name="Lapidus A."/>
            <person name="Glavina del Rio T."/>
            <person name="Tice H."/>
            <person name="Bruce D."/>
            <person name="Goodwin L."/>
            <person name="Pitluck S."/>
            <person name="Chertkov O."/>
            <person name="Brettin T."/>
            <person name="Detter J.C."/>
            <person name="Han C."/>
            <person name="Schmutz J."/>
            <person name="Larimer F."/>
            <person name="Land M."/>
            <person name="Hauser L."/>
            <person name="Kyrpides N."/>
            <person name="Ovchinnikova G."/>
            <person name="Noll K."/>
        </authorList>
    </citation>
    <scope>NUCLEOTIDE SEQUENCE [LARGE SCALE GENOMIC DNA]</scope>
    <source>
        <strain evidence="5">ATCC BAA-1733 / DSM 21960 / TBF 19.5.1</strain>
    </source>
</reference>
<organism evidence="4 5">
    <name type="scientific">Kosmotoga olearia (strain ATCC BAA-1733 / DSM 21960 / TBF 19.5.1)</name>
    <dbReference type="NCBI Taxonomy" id="521045"/>
    <lineage>
        <taxon>Bacteria</taxon>
        <taxon>Thermotogati</taxon>
        <taxon>Thermotogota</taxon>
        <taxon>Thermotogae</taxon>
        <taxon>Kosmotogales</taxon>
        <taxon>Kosmotogaceae</taxon>
        <taxon>Kosmotoga</taxon>
    </lineage>
</organism>
<accession>C5CFE4</accession>
<evidence type="ECO:0000313" key="5">
    <source>
        <dbReference type="Proteomes" id="UP000002382"/>
    </source>
</evidence>
<sequence>MYRSSVIRVLETGYLDETRSAALECKRILEAHGYKLAKQLDVEPIMSNLKDAIYTLTRETGLVVILGGTGLLSQDISPEALLSIIDKRATGLEVAMIHSALKHDPGLALYRCTAGTILNSVVLCIPGFVESVSWLLEPILDSLKVLIDQLNQEDG</sequence>
<reference evidence="4 5" key="2">
    <citation type="journal article" date="2011" name="J. Bacteriol.">
        <title>Genome Sequence of Kosmotoga olearia Strain TBF 19.5.1, a Thermophilic Bacterium with a Wide Growth Temperature Range, Isolated from the Troll B Oil Platform in the North Sea.</title>
        <authorList>
            <person name="Swithers K.S."/>
            <person name="Dipippo J.L."/>
            <person name="Bruce D.C."/>
            <person name="Detter C."/>
            <person name="Tapia R."/>
            <person name="Han S."/>
            <person name="Goodwin L.A."/>
            <person name="Han J."/>
            <person name="Woyke T."/>
            <person name="Pitluck S."/>
            <person name="Pennacchio L."/>
            <person name="Nolan M."/>
            <person name="Mikhailova N."/>
            <person name="Land M.L."/>
            <person name="Nesbo C.L."/>
            <person name="Gogarten J.P."/>
            <person name="Noll K.M."/>
        </authorList>
    </citation>
    <scope>NUCLEOTIDE SEQUENCE [LARGE SCALE GENOMIC DNA]</scope>
    <source>
        <strain evidence="5">ATCC BAA-1733 / DSM 21960 / TBF 19.5.1</strain>
    </source>
</reference>
<keyword evidence="5" id="KW-1185">Reference proteome</keyword>
<comment type="pathway">
    <text evidence="1">Cofactor biosynthesis; molybdopterin biosynthesis.</text>
</comment>
<evidence type="ECO:0000256" key="2">
    <source>
        <dbReference type="ARBA" id="ARBA00023150"/>
    </source>
</evidence>
<dbReference type="InterPro" id="IPR008284">
    <property type="entry name" value="MoCF_biosynth_CS"/>
</dbReference>
<proteinExistence type="predicted"/>
<protein>
    <submittedName>
        <fullName evidence="4">Molybdopterin binding domain protein</fullName>
    </submittedName>
</protein>
<dbReference type="STRING" id="521045.Kole_1664"/>
<dbReference type="PANTHER" id="PTHR43764">
    <property type="entry name" value="MOLYBDENUM COFACTOR BIOSYNTHESIS"/>
    <property type="match status" value="1"/>
</dbReference>
<dbReference type="InterPro" id="IPR001453">
    <property type="entry name" value="MoaB/Mog_dom"/>
</dbReference>
<dbReference type="InterPro" id="IPR036425">
    <property type="entry name" value="MoaB/Mog-like_dom_sf"/>
</dbReference>
<feature type="domain" description="MoaB/Mog" evidence="3">
    <location>
        <begin position="27"/>
        <end position="140"/>
    </location>
</feature>
<dbReference type="InterPro" id="IPR051920">
    <property type="entry name" value="MPT_Adenylyltrnsfr/MoaC-Rel"/>
</dbReference>
<dbReference type="UniPathway" id="UPA00344"/>
<dbReference type="RefSeq" id="WP_015868998.1">
    <property type="nucleotide sequence ID" value="NC_012785.1"/>
</dbReference>
<gene>
    <name evidence="4" type="ordered locus">Kole_1664</name>
</gene>
<dbReference type="PROSITE" id="PS01078">
    <property type="entry name" value="MOCF_BIOSYNTHESIS_1"/>
    <property type="match status" value="1"/>
</dbReference>
<dbReference type="Pfam" id="PF00994">
    <property type="entry name" value="MoCF_biosynth"/>
    <property type="match status" value="1"/>
</dbReference>
<dbReference type="HOGENOM" id="CLU_1711085_0_0_0"/>
<dbReference type="GO" id="GO:0006777">
    <property type="term" value="P:Mo-molybdopterin cofactor biosynthetic process"/>
    <property type="evidence" value="ECO:0007669"/>
    <property type="project" value="UniProtKB-KW"/>
</dbReference>
<dbReference type="Proteomes" id="UP000002382">
    <property type="component" value="Chromosome"/>
</dbReference>
<dbReference type="EMBL" id="CP001634">
    <property type="protein sequence ID" value="ACR80353.1"/>
    <property type="molecule type" value="Genomic_DNA"/>
</dbReference>
<evidence type="ECO:0000313" key="4">
    <source>
        <dbReference type="EMBL" id="ACR80353.1"/>
    </source>
</evidence>
<dbReference type="KEGG" id="kol:Kole_1664"/>
<dbReference type="PANTHER" id="PTHR43764:SF1">
    <property type="entry name" value="MOLYBDOPTERIN MOLYBDOTRANSFERASE"/>
    <property type="match status" value="1"/>
</dbReference>
<dbReference type="SUPFAM" id="SSF53218">
    <property type="entry name" value="Molybdenum cofactor biosynthesis proteins"/>
    <property type="match status" value="1"/>
</dbReference>
<dbReference type="OrthoDB" id="45185at2"/>
<dbReference type="AlphaFoldDB" id="C5CFE4"/>
<name>C5CFE4_KOSOT</name>
<dbReference type="Gene3D" id="3.40.980.10">
    <property type="entry name" value="MoaB/Mog-like domain"/>
    <property type="match status" value="1"/>
</dbReference>
<evidence type="ECO:0000256" key="1">
    <source>
        <dbReference type="ARBA" id="ARBA00005046"/>
    </source>
</evidence>
<evidence type="ECO:0000259" key="3">
    <source>
        <dbReference type="Pfam" id="PF00994"/>
    </source>
</evidence>
<dbReference type="eggNOG" id="COG0521">
    <property type="taxonomic scope" value="Bacteria"/>
</dbReference>
<keyword evidence="2" id="KW-0501">Molybdenum cofactor biosynthesis</keyword>